<accession>A0A2A7AZY5</accession>
<dbReference type="AlphaFoldDB" id="A0A2A7AZY5"/>
<gene>
    <name evidence="1" type="ORF">CGS59_04160</name>
</gene>
<comment type="caution">
    <text evidence="1">The sequence shown here is derived from an EMBL/GenBank/DDBJ whole genome shotgun (WGS) entry which is preliminary data.</text>
</comment>
<dbReference type="Proteomes" id="UP000220480">
    <property type="component" value="Unassembled WGS sequence"/>
</dbReference>
<sequence>MRRKDMTTNEEKLKESLETRRPVLFLGAGFSLKATSGSGCPLMLGSELAKGLYNYVIKSQKDALAADGADTEAIEGVQSDAERGRLKEVCNFIDDYDLTDKRNEYFQKTMSSCVWDENLIPFQNLTLYPWEYIYTLNIDDLVENIYRISQKPLEKWTRSSPHYEFPKGKTLLIKLHGDVVGEASDYVFCEDEYNQYTSKNEWMLHQFISQYFMNDVIFIGTEFQENDIDIALKKAQEQRCSDKNNRYFFISPGKPSKKLTKRIEENSNVYHIQWKTEQFLEFIKDDFARNKAVLASLRSNGFVVWNDELEQANSSAKSTNLYFGGLPVPDDFVHKYDIPRSKEQDLVEQFIEDARYGCVSIYGDSYVGKTCFSKRILSNLVYKGYHCFYLHYTESAYVRLFESKLKEFPETDKIAVCFENAAMQYKLIRDMIKGNHFKHNNLIAITTAEYTLHEAKSYQLEEIPVCKVELKPNVDKIFAKDIYKTLKENNYLNHLEGYGGQASVECEMRRLNDFIEVLYMAHEATGFTDYFRDWINVRKSDVAYDTFRLMYVMAQVGVNYIKISDFLFFSSAVNTPNVTCGQIIRTYSRVCVQEKDGIYFHCARMLREIVEVDRELLIVWIKNLAETLGRRTVEKGKTSISDLFECLLSAKSLHKILNFEWEELKDFYDSLNQSCKHLSYYWMERGIVYRELHEHENARNAFVNAKSVHGYESYQIKHAMAKNEFEWGVYLVDNNVTAADSHFETGCHDMFEIIKDPNYKNAVHYSIHTYIDMNLDYYNKKKSIPDESQWNIWKTLFESYLSCAEADTDIKKQLSHKMRAIARKYTLDFDERHYAELIK</sequence>
<organism evidence="1 2">
    <name type="scientific">Faecalibacterium prausnitzii</name>
    <dbReference type="NCBI Taxonomy" id="853"/>
    <lineage>
        <taxon>Bacteria</taxon>
        <taxon>Bacillati</taxon>
        <taxon>Bacillota</taxon>
        <taxon>Clostridia</taxon>
        <taxon>Eubacteriales</taxon>
        <taxon>Oscillospiraceae</taxon>
        <taxon>Faecalibacterium</taxon>
    </lineage>
</organism>
<proteinExistence type="predicted"/>
<name>A0A2A7AZY5_9FIRM</name>
<protein>
    <submittedName>
        <fullName evidence="1">Uncharacterized protein</fullName>
    </submittedName>
</protein>
<evidence type="ECO:0000313" key="2">
    <source>
        <dbReference type="Proteomes" id="UP000220480"/>
    </source>
</evidence>
<evidence type="ECO:0000313" key="1">
    <source>
        <dbReference type="EMBL" id="PDX84703.1"/>
    </source>
</evidence>
<dbReference type="Pfam" id="PF13289">
    <property type="entry name" value="SIR2_2"/>
    <property type="match status" value="1"/>
</dbReference>
<reference evidence="1 2" key="1">
    <citation type="journal article" date="2017" name="Front. Microbiol.">
        <title>New Insights into the Diversity of the Genus Faecalibacterium.</title>
        <authorList>
            <person name="Benevides L."/>
            <person name="Burman S."/>
            <person name="Martin R."/>
            <person name="Robert V."/>
            <person name="Thomas M."/>
            <person name="Miquel S."/>
            <person name="Chain F."/>
            <person name="Sokol H."/>
            <person name="Bermudez-Humaran L.G."/>
            <person name="Morrison M."/>
            <person name="Langella P."/>
            <person name="Azevedo V.A."/>
            <person name="Chatel J.M."/>
            <person name="Soares S."/>
        </authorList>
    </citation>
    <scope>NUCLEOTIDE SEQUENCE [LARGE SCALE GENOMIC DNA]</scope>
    <source>
        <strain evidence="1 2">CNCM I 4644</strain>
    </source>
</reference>
<dbReference type="EMBL" id="NMTZ01000011">
    <property type="protein sequence ID" value="PDX84703.1"/>
    <property type="molecule type" value="Genomic_DNA"/>
</dbReference>